<dbReference type="GO" id="GO:0005819">
    <property type="term" value="C:spindle"/>
    <property type="evidence" value="ECO:0007669"/>
    <property type="project" value="TreeGrafter"/>
</dbReference>
<gene>
    <name evidence="5" type="ORF">GpartN1_g1382.t1</name>
    <name evidence="6" type="ORF">GpartN1_g2516.t1</name>
</gene>
<evidence type="ECO:0008006" key="8">
    <source>
        <dbReference type="Google" id="ProtNLM"/>
    </source>
</evidence>
<dbReference type="InterPro" id="IPR022214">
    <property type="entry name" value="MZT1"/>
</dbReference>
<organism evidence="6 7">
    <name type="scientific">Galdieria partita</name>
    <dbReference type="NCBI Taxonomy" id="83374"/>
    <lineage>
        <taxon>Eukaryota</taxon>
        <taxon>Rhodophyta</taxon>
        <taxon>Bangiophyceae</taxon>
        <taxon>Galdieriales</taxon>
        <taxon>Galdieriaceae</taxon>
        <taxon>Galdieria</taxon>
    </lineage>
</organism>
<keyword evidence="3" id="KW-0963">Cytoplasm</keyword>
<dbReference type="AlphaFoldDB" id="A0A9C7PUT6"/>
<dbReference type="EMBL" id="BQMJ01000018">
    <property type="protein sequence ID" value="GJQ10725.1"/>
    <property type="molecule type" value="Genomic_DNA"/>
</dbReference>
<dbReference type="EMBL" id="BQMJ01000009">
    <property type="protein sequence ID" value="GJQ09591.1"/>
    <property type="molecule type" value="Genomic_DNA"/>
</dbReference>
<evidence type="ECO:0000313" key="6">
    <source>
        <dbReference type="EMBL" id="GJQ10725.1"/>
    </source>
</evidence>
<evidence type="ECO:0000256" key="3">
    <source>
        <dbReference type="ARBA" id="ARBA00022490"/>
    </source>
</evidence>
<name>A0A9C7PUT6_9RHOD</name>
<evidence type="ECO:0000256" key="4">
    <source>
        <dbReference type="ARBA" id="ARBA00023212"/>
    </source>
</evidence>
<evidence type="ECO:0000256" key="2">
    <source>
        <dbReference type="ARBA" id="ARBA00011015"/>
    </source>
</evidence>
<keyword evidence="4" id="KW-0206">Cytoskeleton</keyword>
<dbReference type="OrthoDB" id="48571at2759"/>
<accession>A0A9C7PUT6</accession>
<dbReference type="Pfam" id="PF12554">
    <property type="entry name" value="MOZART1"/>
    <property type="match status" value="1"/>
</dbReference>
<keyword evidence="7" id="KW-1185">Reference proteome</keyword>
<dbReference type="GO" id="GO:0031021">
    <property type="term" value="C:interphase microtubule organizing center"/>
    <property type="evidence" value="ECO:0007669"/>
    <property type="project" value="TreeGrafter"/>
</dbReference>
<sequence length="68" mass="7842">MPFAKETFEQQQKTERKNEILEMSYEIAKILETGLDRETLQVVVDLLEQGFDPSALASVVKELTRQNN</sequence>
<proteinExistence type="inferred from homology"/>
<comment type="similarity">
    <text evidence="2">Belongs to the MOZART1 family.</text>
</comment>
<comment type="caution">
    <text evidence="6">The sequence shown here is derived from an EMBL/GenBank/DDBJ whole genome shotgun (WGS) entry which is preliminary data.</text>
</comment>
<evidence type="ECO:0000256" key="1">
    <source>
        <dbReference type="ARBA" id="ARBA00004267"/>
    </source>
</evidence>
<dbReference type="GO" id="GO:0000931">
    <property type="term" value="C:gamma-tubulin ring complex"/>
    <property type="evidence" value="ECO:0007669"/>
    <property type="project" value="InterPro"/>
</dbReference>
<comment type="subcellular location">
    <subcellularLocation>
        <location evidence="1">Cytoplasm</location>
        <location evidence="1">Cytoskeleton</location>
        <location evidence="1">Microtubule organizing center</location>
    </subcellularLocation>
</comment>
<dbReference type="Proteomes" id="UP001061958">
    <property type="component" value="Unassembled WGS sequence"/>
</dbReference>
<dbReference type="PANTHER" id="PTHR28520">
    <property type="entry name" value="MITOTIC-SPINDLE ORGANIZING PROTEIN 1"/>
    <property type="match status" value="1"/>
</dbReference>
<evidence type="ECO:0000313" key="5">
    <source>
        <dbReference type="EMBL" id="GJQ09591.1"/>
    </source>
</evidence>
<protein>
    <recommendedName>
        <fullName evidence="8">Mitotic-spindle organizing protein 1</fullName>
    </recommendedName>
</protein>
<dbReference type="GO" id="GO:0051415">
    <property type="term" value="P:microtubule nucleation by interphase microtubule organizing center"/>
    <property type="evidence" value="ECO:0007669"/>
    <property type="project" value="TreeGrafter"/>
</dbReference>
<dbReference type="GO" id="GO:0033566">
    <property type="term" value="P:gamma-tubulin complex localization"/>
    <property type="evidence" value="ECO:0007669"/>
    <property type="project" value="InterPro"/>
</dbReference>
<dbReference type="GO" id="GO:0090307">
    <property type="term" value="P:mitotic spindle assembly"/>
    <property type="evidence" value="ECO:0007669"/>
    <property type="project" value="TreeGrafter"/>
</dbReference>
<dbReference type="PANTHER" id="PTHR28520:SF2">
    <property type="entry name" value="MITOTIC-SPINDLE ORGANIZING PROTEIN 1"/>
    <property type="match status" value="1"/>
</dbReference>
<evidence type="ECO:0000313" key="7">
    <source>
        <dbReference type="Proteomes" id="UP001061958"/>
    </source>
</evidence>
<reference evidence="6" key="1">
    <citation type="journal article" date="2022" name="Proc. Natl. Acad. Sci. U.S.A.">
        <title>Life cycle and functional genomics of the unicellular red alga Galdieria for elucidating algal and plant evolution and industrial use.</title>
        <authorList>
            <person name="Hirooka S."/>
            <person name="Itabashi T."/>
            <person name="Ichinose T.M."/>
            <person name="Onuma R."/>
            <person name="Fujiwara T."/>
            <person name="Yamashita S."/>
            <person name="Jong L.W."/>
            <person name="Tomita R."/>
            <person name="Iwane A.H."/>
            <person name="Miyagishima S.Y."/>
        </authorList>
    </citation>
    <scope>NUCLEOTIDE SEQUENCE</scope>
    <source>
        <strain evidence="6">NBRC 102759</strain>
    </source>
</reference>
<reference evidence="6" key="2">
    <citation type="submission" date="2022-01" db="EMBL/GenBank/DDBJ databases">
        <authorList>
            <person name="Hirooka S."/>
            <person name="Miyagishima S.Y."/>
        </authorList>
    </citation>
    <scope>NUCLEOTIDE SEQUENCE</scope>
    <source>
        <strain evidence="6">NBRC 102759</strain>
    </source>
</reference>